<name>A0A7W7CCC0_9PSEU</name>
<evidence type="ECO:0000256" key="2">
    <source>
        <dbReference type="SAM" id="Coils"/>
    </source>
</evidence>
<dbReference type="Gene3D" id="1.10.1660.10">
    <property type="match status" value="1"/>
</dbReference>
<protein>
    <submittedName>
        <fullName evidence="4">DNA-binding transcriptional MerR regulator</fullName>
    </submittedName>
</protein>
<dbReference type="GO" id="GO:0003700">
    <property type="term" value="F:DNA-binding transcription factor activity"/>
    <property type="evidence" value="ECO:0007669"/>
    <property type="project" value="InterPro"/>
</dbReference>
<evidence type="ECO:0000256" key="1">
    <source>
        <dbReference type="ARBA" id="ARBA00023125"/>
    </source>
</evidence>
<feature type="coiled-coil region" evidence="2">
    <location>
        <begin position="82"/>
        <end position="109"/>
    </location>
</feature>
<evidence type="ECO:0000313" key="5">
    <source>
        <dbReference type="Proteomes" id="UP000533598"/>
    </source>
</evidence>
<evidence type="ECO:0000259" key="3">
    <source>
        <dbReference type="PROSITE" id="PS50937"/>
    </source>
</evidence>
<dbReference type="GO" id="GO:0003677">
    <property type="term" value="F:DNA binding"/>
    <property type="evidence" value="ECO:0007669"/>
    <property type="project" value="UniProtKB-KW"/>
</dbReference>
<keyword evidence="2" id="KW-0175">Coiled coil</keyword>
<dbReference type="InterPro" id="IPR000551">
    <property type="entry name" value="MerR-type_HTH_dom"/>
</dbReference>
<dbReference type="CDD" id="cd00592">
    <property type="entry name" value="HTH_MerR-like"/>
    <property type="match status" value="1"/>
</dbReference>
<keyword evidence="1 4" id="KW-0238">DNA-binding</keyword>
<dbReference type="SMART" id="SM00422">
    <property type="entry name" value="HTH_MERR"/>
    <property type="match status" value="1"/>
</dbReference>
<dbReference type="Proteomes" id="UP000533598">
    <property type="component" value="Unassembled WGS sequence"/>
</dbReference>
<dbReference type="PANTHER" id="PTHR30204">
    <property type="entry name" value="REDOX-CYCLING DRUG-SENSING TRANSCRIPTIONAL ACTIVATOR SOXR"/>
    <property type="match status" value="1"/>
</dbReference>
<accession>A0A7W7CCC0</accession>
<organism evidence="4 5">
    <name type="scientific">Crossiella cryophila</name>
    <dbReference type="NCBI Taxonomy" id="43355"/>
    <lineage>
        <taxon>Bacteria</taxon>
        <taxon>Bacillati</taxon>
        <taxon>Actinomycetota</taxon>
        <taxon>Actinomycetes</taxon>
        <taxon>Pseudonocardiales</taxon>
        <taxon>Pseudonocardiaceae</taxon>
        <taxon>Crossiella</taxon>
    </lineage>
</organism>
<dbReference type="PROSITE" id="PS50937">
    <property type="entry name" value="HTH_MERR_2"/>
    <property type="match status" value="1"/>
</dbReference>
<dbReference type="InterPro" id="IPR009061">
    <property type="entry name" value="DNA-bd_dom_put_sf"/>
</dbReference>
<dbReference type="AlphaFoldDB" id="A0A7W7CCC0"/>
<evidence type="ECO:0000313" key="4">
    <source>
        <dbReference type="EMBL" id="MBB4678510.1"/>
    </source>
</evidence>
<dbReference type="RefSeq" id="WP_312987884.1">
    <property type="nucleotide sequence ID" value="NZ_BAAAUI010000036.1"/>
</dbReference>
<sequence length="239" mass="26259">MTVVGWSTRQLAELAGTTVRAVRHYHDVGLLAEPERRANGYKRYSVAHLIRVLRIKRLTGLGLSLTQIAELGDADEHPEEALRSLDTELAETIERLQRVRAELALILRRSAPTDLGPEVAQAVAGTTISPADRDFVVVLTRILAPSMLRSYAEMVRKTSSDPVIVEFNSLPADADEQTRQDLAERLAPVSRRMIEGTPELKDLFAGAPLGAATGLQAMSQAITDLYNPAQVDVLVRMTR</sequence>
<feature type="domain" description="HTH merR-type" evidence="3">
    <location>
        <begin position="5"/>
        <end position="74"/>
    </location>
</feature>
<dbReference type="Pfam" id="PF13411">
    <property type="entry name" value="MerR_1"/>
    <property type="match status" value="1"/>
</dbReference>
<proteinExistence type="predicted"/>
<dbReference type="InterPro" id="IPR047057">
    <property type="entry name" value="MerR_fam"/>
</dbReference>
<dbReference type="EMBL" id="JACHMH010000001">
    <property type="protein sequence ID" value="MBB4678510.1"/>
    <property type="molecule type" value="Genomic_DNA"/>
</dbReference>
<reference evidence="4 5" key="1">
    <citation type="submission" date="2020-08" db="EMBL/GenBank/DDBJ databases">
        <title>Sequencing the genomes of 1000 actinobacteria strains.</title>
        <authorList>
            <person name="Klenk H.-P."/>
        </authorList>
    </citation>
    <scope>NUCLEOTIDE SEQUENCE [LARGE SCALE GENOMIC DNA]</scope>
    <source>
        <strain evidence="4 5">DSM 44230</strain>
    </source>
</reference>
<dbReference type="PANTHER" id="PTHR30204:SF93">
    <property type="entry name" value="HTH MERR-TYPE DOMAIN-CONTAINING PROTEIN"/>
    <property type="match status" value="1"/>
</dbReference>
<gene>
    <name evidence="4" type="ORF">HNR67_004628</name>
</gene>
<comment type="caution">
    <text evidence="4">The sequence shown here is derived from an EMBL/GenBank/DDBJ whole genome shotgun (WGS) entry which is preliminary data.</text>
</comment>
<keyword evidence="5" id="KW-1185">Reference proteome</keyword>
<dbReference type="SUPFAM" id="SSF46955">
    <property type="entry name" value="Putative DNA-binding domain"/>
    <property type="match status" value="1"/>
</dbReference>